<accession>A0A1G8F3X0</accession>
<organism evidence="1 2">
    <name type="scientific">Roseospirillum parvum</name>
    <dbReference type="NCBI Taxonomy" id="83401"/>
    <lineage>
        <taxon>Bacteria</taxon>
        <taxon>Pseudomonadati</taxon>
        <taxon>Pseudomonadota</taxon>
        <taxon>Alphaproteobacteria</taxon>
        <taxon>Rhodospirillales</taxon>
        <taxon>Rhodospirillaceae</taxon>
        <taxon>Roseospirillum</taxon>
    </lineage>
</organism>
<keyword evidence="2" id="KW-1185">Reference proteome</keyword>
<dbReference type="RefSeq" id="WP_092621378.1">
    <property type="nucleotide sequence ID" value="NZ_FNCV01000012.1"/>
</dbReference>
<dbReference type="EMBL" id="FNCV01000012">
    <property type="protein sequence ID" value="SDH76719.1"/>
    <property type="molecule type" value="Genomic_DNA"/>
</dbReference>
<proteinExistence type="predicted"/>
<sequence>MEWKGTNDDKRALRDALAWLKAEQGITPYQVALRMNVDGKAIDQSTISRWLSSRRDPPPIDYESGGRVFAFLLSDPALWSPHINGPGLAAEIDPLSLGFMQFLAALGIAATPENQRAATAFCGHYRMVRPWWLARGRADLALASTLEIEDRRGLLAARETQSYRDPSSGIFVNEHDEGVLFQYGANMFILMREEDERSLKFMVAHYVYPAPSEGTRVTAFAGHLIAASGKGPHPGYPFYCERIEQAAEQPRMGAVPIKDLPDHVLEYIAPERVG</sequence>
<evidence type="ECO:0000313" key="2">
    <source>
        <dbReference type="Proteomes" id="UP000217076"/>
    </source>
</evidence>
<dbReference type="STRING" id="83401.SAMN05421742_11217"/>
<protein>
    <submittedName>
        <fullName evidence="1">Uncharacterized protein</fullName>
    </submittedName>
</protein>
<dbReference type="AlphaFoldDB" id="A0A1G8F3X0"/>
<name>A0A1G8F3X0_9PROT</name>
<reference evidence="2" key="1">
    <citation type="submission" date="2016-10" db="EMBL/GenBank/DDBJ databases">
        <authorList>
            <person name="Varghese N."/>
            <person name="Submissions S."/>
        </authorList>
    </citation>
    <scope>NUCLEOTIDE SEQUENCE [LARGE SCALE GENOMIC DNA]</scope>
    <source>
        <strain evidence="2">930I</strain>
    </source>
</reference>
<evidence type="ECO:0000313" key="1">
    <source>
        <dbReference type="EMBL" id="SDH76719.1"/>
    </source>
</evidence>
<dbReference type="OrthoDB" id="8434736at2"/>
<gene>
    <name evidence="1" type="ORF">SAMN05421742_11217</name>
</gene>
<dbReference type="Proteomes" id="UP000217076">
    <property type="component" value="Unassembled WGS sequence"/>
</dbReference>